<evidence type="ECO:0000313" key="2">
    <source>
        <dbReference type="Ensembl" id="ENSEBUP00000013123.1"/>
    </source>
</evidence>
<dbReference type="GO" id="GO:0098609">
    <property type="term" value="P:cell-cell adhesion"/>
    <property type="evidence" value="ECO:0007669"/>
    <property type="project" value="TreeGrafter"/>
</dbReference>
<accession>A0A8C4QC19</accession>
<keyword evidence="1" id="KW-1133">Transmembrane helix</keyword>
<reference evidence="2" key="1">
    <citation type="submission" date="2025-08" db="UniProtKB">
        <authorList>
            <consortium name="Ensembl"/>
        </authorList>
    </citation>
    <scope>IDENTIFICATION</scope>
</reference>
<dbReference type="Proteomes" id="UP000694388">
    <property type="component" value="Unplaced"/>
</dbReference>
<keyword evidence="1" id="KW-0812">Transmembrane</keyword>
<organism evidence="2 3">
    <name type="scientific">Eptatretus burgeri</name>
    <name type="common">Inshore hagfish</name>
    <dbReference type="NCBI Taxonomy" id="7764"/>
    <lineage>
        <taxon>Eukaryota</taxon>
        <taxon>Metazoa</taxon>
        <taxon>Chordata</taxon>
        <taxon>Craniata</taxon>
        <taxon>Vertebrata</taxon>
        <taxon>Cyclostomata</taxon>
        <taxon>Myxini</taxon>
        <taxon>Myxiniformes</taxon>
        <taxon>Myxinidae</taxon>
        <taxon>Eptatretinae</taxon>
        <taxon>Eptatretus</taxon>
    </lineage>
</organism>
<dbReference type="PANTHER" id="PTHR23220:SF134">
    <property type="entry name" value="INTEGRIN ALPHA-2 DOMAIN-CONTAINING PROTEIN"/>
    <property type="match status" value="1"/>
</dbReference>
<sequence>MIESLSPLKSLSLKLDNYLRPSDIVDTMDVLATLDIWIPVTTDNKTLFKVNSIDSKCKMKDIASGATLDKVHSDIGCAHSRYRHILCTNVSLQNSSVVLDVNGTLFINELRKVKSTKVNLCSSTNITFDRSIFKLMSEISTMTHQLFIVAETVQVSNYIPTIIAATIGGLLLLAAIASILYHVGFFKRKKME</sequence>
<dbReference type="PANTHER" id="PTHR23220">
    <property type="entry name" value="INTEGRIN ALPHA"/>
    <property type="match status" value="1"/>
</dbReference>
<dbReference type="GO" id="GO:0008305">
    <property type="term" value="C:integrin complex"/>
    <property type="evidence" value="ECO:0007669"/>
    <property type="project" value="TreeGrafter"/>
</dbReference>
<dbReference type="GO" id="GO:0007160">
    <property type="term" value="P:cell-matrix adhesion"/>
    <property type="evidence" value="ECO:0007669"/>
    <property type="project" value="TreeGrafter"/>
</dbReference>
<dbReference type="GO" id="GO:0033627">
    <property type="term" value="P:cell adhesion mediated by integrin"/>
    <property type="evidence" value="ECO:0007669"/>
    <property type="project" value="TreeGrafter"/>
</dbReference>
<dbReference type="GO" id="GO:0005178">
    <property type="term" value="F:integrin binding"/>
    <property type="evidence" value="ECO:0007669"/>
    <property type="project" value="TreeGrafter"/>
</dbReference>
<evidence type="ECO:0000256" key="1">
    <source>
        <dbReference type="SAM" id="Phobius"/>
    </source>
</evidence>
<evidence type="ECO:0000313" key="3">
    <source>
        <dbReference type="Proteomes" id="UP000694388"/>
    </source>
</evidence>
<protein>
    <submittedName>
        <fullName evidence="2">Uncharacterized protein</fullName>
    </submittedName>
</protein>
<dbReference type="Gene3D" id="1.20.5.930">
    <property type="entry name" value="Bicelle-embedded integrin alpha(iib) transmembrane segment"/>
    <property type="match status" value="1"/>
</dbReference>
<dbReference type="GO" id="GO:0009897">
    <property type="term" value="C:external side of plasma membrane"/>
    <property type="evidence" value="ECO:0007669"/>
    <property type="project" value="TreeGrafter"/>
</dbReference>
<dbReference type="AlphaFoldDB" id="A0A8C4QC19"/>
<reference evidence="2" key="2">
    <citation type="submission" date="2025-09" db="UniProtKB">
        <authorList>
            <consortium name="Ensembl"/>
        </authorList>
    </citation>
    <scope>IDENTIFICATION</scope>
</reference>
<keyword evidence="1" id="KW-0472">Membrane</keyword>
<name>A0A8C4QC19_EPTBU</name>
<dbReference type="GO" id="GO:0007229">
    <property type="term" value="P:integrin-mediated signaling pathway"/>
    <property type="evidence" value="ECO:0007669"/>
    <property type="project" value="TreeGrafter"/>
</dbReference>
<keyword evidence="3" id="KW-1185">Reference proteome</keyword>
<dbReference type="Gene3D" id="2.60.40.1530">
    <property type="entry name" value="ntegrin, alpha v. Chain A, domain 4"/>
    <property type="match status" value="1"/>
</dbReference>
<dbReference type="Ensembl" id="ENSEBUT00000013699.1">
    <property type="protein sequence ID" value="ENSEBUP00000013123.1"/>
    <property type="gene ID" value="ENSEBUG00000008302.1"/>
</dbReference>
<feature type="transmembrane region" description="Helical" evidence="1">
    <location>
        <begin position="158"/>
        <end position="181"/>
    </location>
</feature>
<proteinExistence type="predicted"/>